<sequence length="1336" mass="145621">MVPSTRSSQPRITRSMAQASNRRILFDYIELPVRSNRTRRVRAPATPENEVGGSLEPTPENEVGGSLEPTPENEVGGSLEPTPENEVGGSLEPTPENEVGGSLEPTPENEVVGSLEPTPENEVIGSVQSFEPTTVPALGVEINSDNSHELGSLPEISIAERQVPENEPGASSPYSDANQDNHPELGSLSDNSNGGGQTPENEGSRSSMQPLPTLNASVNTDDPVEISNEAKEAPEQDIGSALPPDPIVPAHEASVFPDAPSVSLDAECSSSEGITHTPADEELNRPLAGNLGEDVQTTDPQYPIVPVHNASVVPDVPSVLLDAEGSSSEGNNLAEDALTTDPQSNSRSPSTCNPSSALRETSVIPDVQREGQVNLTRSDAVSHSREGEDGSIHGQVSEGVNLPVVRRVRNSSVPRLDLAVSLKGLQVPKAKDPKPSGPTQKDDDRTARTSPHPSNLRPGSAKPHSPPRSTSSLSLGAEVEDDGWGDLFPPPPPLPSPPRLEEEDFQVEEGPLPDSPPVRPKDPSKKVSFAETEIEEIGDADADDSWSVDGQGLLQAESNTRRTHSSMSSQRVPLSSAVQSTSKQTTKQSGPSITSGSSKAKEAKGRGKAVDKPKPVKAKENEKAKGREREKEKDRQREKEKAKAKANRAGKPGEVGGSDEEDEEDEDQEIVDDVEDPEDPAYEPNAEKYPKKPGPIPNDCLSTLNKLAFEFSTEVYKLARQYGKSPDEMYEAAGLNKFKTRRSESTWNCFQVYMCVEKHWKRGPNETQAQFTGRLVKAYEAKLKSKLGDNWTRVDLRREAMYKYVRWYQQARRDQIDEDSRQRGVTLRRLNKAVKEVQKLGRALYEADDVVLIAEIHDMNNSNRSKYTGYGPKYEIMMKTQQNALSKKLKYNSAQLVVARSILDEGGDEGEDPDITEIKTVYKSNPNDLDTLRKVAGFCFDFDIKLATDGRLSKMYWTNFGEVAYEYHLQMVFWPLDLPAIGPKNERLVHASKGIPNRALRKMVPSRIAYYRALGKKKENRTDEEQLLVEEGFAGPQVVSWNPKDFDDVGDVGLIVDEEGDVVLSVADVLEKRTGGDNSDSEGPSQSKGSAAGPSRASKSTSSSGVDKDDATRKAGTTRVTPGNNDDEDTTDDEIPKPPPKRDTRAKPTTSSEVNKDKATRKAGRTKVAPGNDDDDTTDDEIPKPPLKRDTRGPSKGISWVSSNDSSDDDDDIPYPPPQTRKPDQTRKGSGAADKRDLGTTISTSTAHAPLPATDSTNQDFTRASTVLKNFVEQHRTARTASWPKRRIEEAEGEQAGPSKRTKVSGSGRRIDAIPSSPPSSPAKSHNRMLKKTIRK</sequence>
<dbReference type="Proteomes" id="UP000297245">
    <property type="component" value="Unassembled WGS sequence"/>
</dbReference>
<feature type="compositionally biased region" description="Pro residues" evidence="1">
    <location>
        <begin position="488"/>
        <end position="498"/>
    </location>
</feature>
<dbReference type="OrthoDB" id="9535405at2759"/>
<reference evidence="2 3" key="1">
    <citation type="journal article" date="2019" name="Nat. Ecol. Evol.">
        <title>Megaphylogeny resolves global patterns of mushroom evolution.</title>
        <authorList>
            <person name="Varga T."/>
            <person name="Krizsan K."/>
            <person name="Foldi C."/>
            <person name="Dima B."/>
            <person name="Sanchez-Garcia M."/>
            <person name="Sanchez-Ramirez S."/>
            <person name="Szollosi G.J."/>
            <person name="Szarkandi J.G."/>
            <person name="Papp V."/>
            <person name="Albert L."/>
            <person name="Andreopoulos W."/>
            <person name="Angelini C."/>
            <person name="Antonin V."/>
            <person name="Barry K.W."/>
            <person name="Bougher N.L."/>
            <person name="Buchanan P."/>
            <person name="Buyck B."/>
            <person name="Bense V."/>
            <person name="Catcheside P."/>
            <person name="Chovatia M."/>
            <person name="Cooper J."/>
            <person name="Damon W."/>
            <person name="Desjardin D."/>
            <person name="Finy P."/>
            <person name="Geml J."/>
            <person name="Haridas S."/>
            <person name="Hughes K."/>
            <person name="Justo A."/>
            <person name="Karasinski D."/>
            <person name="Kautmanova I."/>
            <person name="Kiss B."/>
            <person name="Kocsube S."/>
            <person name="Kotiranta H."/>
            <person name="LaButti K.M."/>
            <person name="Lechner B.E."/>
            <person name="Liimatainen K."/>
            <person name="Lipzen A."/>
            <person name="Lukacs Z."/>
            <person name="Mihaltcheva S."/>
            <person name="Morgado L.N."/>
            <person name="Niskanen T."/>
            <person name="Noordeloos M.E."/>
            <person name="Ohm R.A."/>
            <person name="Ortiz-Santana B."/>
            <person name="Ovrebo C."/>
            <person name="Racz N."/>
            <person name="Riley R."/>
            <person name="Savchenko A."/>
            <person name="Shiryaev A."/>
            <person name="Soop K."/>
            <person name="Spirin V."/>
            <person name="Szebenyi C."/>
            <person name="Tomsovsky M."/>
            <person name="Tulloss R.E."/>
            <person name="Uehling J."/>
            <person name="Grigoriev I.V."/>
            <person name="Vagvolgyi C."/>
            <person name="Papp T."/>
            <person name="Martin F.M."/>
            <person name="Miettinen O."/>
            <person name="Hibbett D.S."/>
            <person name="Nagy L.G."/>
        </authorList>
    </citation>
    <scope>NUCLEOTIDE SEQUENCE [LARGE SCALE GENOMIC DNA]</scope>
    <source>
        <strain evidence="2 3">CBS 962.96</strain>
    </source>
</reference>
<feature type="compositionally biased region" description="Basic and acidic residues" evidence="1">
    <location>
        <begin position="380"/>
        <end position="391"/>
    </location>
</feature>
<proteinExistence type="predicted"/>
<feature type="compositionally biased region" description="Polar residues" evidence="1">
    <location>
        <begin position="198"/>
        <end position="220"/>
    </location>
</feature>
<organism evidence="2 3">
    <name type="scientific">Dendrothele bispora (strain CBS 962.96)</name>
    <dbReference type="NCBI Taxonomy" id="1314807"/>
    <lineage>
        <taxon>Eukaryota</taxon>
        <taxon>Fungi</taxon>
        <taxon>Dikarya</taxon>
        <taxon>Basidiomycota</taxon>
        <taxon>Agaricomycotina</taxon>
        <taxon>Agaricomycetes</taxon>
        <taxon>Agaricomycetidae</taxon>
        <taxon>Agaricales</taxon>
        <taxon>Agaricales incertae sedis</taxon>
        <taxon>Dendrothele</taxon>
    </lineage>
</organism>
<feature type="region of interest" description="Disordered" evidence="1">
    <location>
        <begin position="136"/>
        <end position="695"/>
    </location>
</feature>
<accession>A0A4S8LAW7</accession>
<feature type="compositionally biased region" description="Basic and acidic residues" evidence="1">
    <location>
        <begin position="1134"/>
        <end position="1146"/>
    </location>
</feature>
<evidence type="ECO:0000313" key="3">
    <source>
        <dbReference type="Proteomes" id="UP000297245"/>
    </source>
</evidence>
<evidence type="ECO:0000313" key="2">
    <source>
        <dbReference type="EMBL" id="THU85909.1"/>
    </source>
</evidence>
<feature type="region of interest" description="Disordered" evidence="1">
    <location>
        <begin position="1"/>
        <end position="22"/>
    </location>
</feature>
<feature type="compositionally biased region" description="Basic and acidic residues" evidence="1">
    <location>
        <begin position="1181"/>
        <end position="1193"/>
    </location>
</feature>
<dbReference type="EMBL" id="ML179523">
    <property type="protein sequence ID" value="THU85909.1"/>
    <property type="molecule type" value="Genomic_DNA"/>
</dbReference>
<feature type="compositionally biased region" description="Basic and acidic residues" evidence="1">
    <location>
        <begin position="1221"/>
        <end position="1238"/>
    </location>
</feature>
<gene>
    <name evidence="2" type="ORF">K435DRAFT_868818</name>
</gene>
<feature type="region of interest" description="Disordered" evidence="1">
    <location>
        <begin position="1073"/>
        <end position="1260"/>
    </location>
</feature>
<name>A0A4S8LAW7_DENBC</name>
<feature type="compositionally biased region" description="Basic and acidic residues" evidence="1">
    <location>
        <begin position="599"/>
        <end position="643"/>
    </location>
</feature>
<feature type="compositionally biased region" description="Low complexity" evidence="1">
    <location>
        <begin position="400"/>
        <end position="416"/>
    </location>
</feature>
<keyword evidence="3" id="KW-1185">Reference proteome</keyword>
<evidence type="ECO:0000256" key="1">
    <source>
        <dbReference type="SAM" id="MobiDB-lite"/>
    </source>
</evidence>
<feature type="compositionally biased region" description="Polar residues" evidence="1">
    <location>
        <begin position="1"/>
        <end position="21"/>
    </location>
</feature>
<feature type="compositionally biased region" description="Polar residues" evidence="1">
    <location>
        <begin position="565"/>
        <end position="598"/>
    </location>
</feature>
<feature type="compositionally biased region" description="Polar residues" evidence="1">
    <location>
        <begin position="1076"/>
        <end position="1089"/>
    </location>
</feature>
<feature type="region of interest" description="Disordered" evidence="1">
    <location>
        <begin position="34"/>
        <end position="116"/>
    </location>
</feature>
<feature type="region of interest" description="Disordered" evidence="1">
    <location>
        <begin position="1272"/>
        <end position="1336"/>
    </location>
</feature>
<feature type="compositionally biased region" description="Acidic residues" evidence="1">
    <location>
        <begin position="532"/>
        <end position="546"/>
    </location>
</feature>
<feature type="compositionally biased region" description="Acidic residues" evidence="1">
    <location>
        <begin position="657"/>
        <end position="681"/>
    </location>
</feature>
<feature type="compositionally biased region" description="Polar residues" evidence="1">
    <location>
        <begin position="340"/>
        <end position="359"/>
    </location>
</feature>
<protein>
    <submittedName>
        <fullName evidence="2">Uncharacterized protein</fullName>
    </submittedName>
</protein>
<feature type="compositionally biased region" description="Basic and acidic residues" evidence="1">
    <location>
        <begin position="429"/>
        <end position="447"/>
    </location>
</feature>
<feature type="compositionally biased region" description="Basic residues" evidence="1">
    <location>
        <begin position="1325"/>
        <end position="1336"/>
    </location>
</feature>